<evidence type="ECO:0000256" key="6">
    <source>
        <dbReference type="ARBA" id="ARBA00022989"/>
    </source>
</evidence>
<feature type="transmembrane region" description="Helical" evidence="9">
    <location>
        <begin position="211"/>
        <end position="232"/>
    </location>
</feature>
<evidence type="ECO:0000256" key="9">
    <source>
        <dbReference type="SAM" id="Phobius"/>
    </source>
</evidence>
<sequence length="464" mass="49557">MFLNFLLGDDAIPTLYILVISSFIAGSIALLHLKIPYNEIEKGMRKAIDSAMPAILIIFIVGSLIAAWIMSGIVPMFIYYGLQIINPTYFLFVACLLCCIISLAIGSSWSTAGTIGLALMGIGESLNIPMGMTAGAVISGAYFGDKMSPMSDTTNLAPAMVNTDVVTHIKHMMFSSGPAIIISLLIYLVVGFSYANGAIDNSTLDEVRSTITQHFTITPLLLFVPCAVLFLVMKGVSSMPALISGLLLAVIAIPIFQWPLLSNMLGGEVTGLGAYSLIFSTLSNGFSIETGNAMIDRLFSRGGMISMTQVNLLAIVAMVFGGIMEVSGMLSRLTETILKMVHNVGSLVAATIATCIFTNITAANQTMAIVLPARMFVESFKRFKLHPKNLSRCIEDGGTVTAPLVPWNTNAVYMAGVLGVSTGEYLLFAFFCLLSPIISIVLGVTGLTMTKLTENEITANTKVN</sequence>
<feature type="transmembrane region" description="Helical" evidence="9">
    <location>
        <begin position="239"/>
        <end position="260"/>
    </location>
</feature>
<keyword evidence="7 9" id="KW-0472">Membrane</keyword>
<evidence type="ECO:0000259" key="10">
    <source>
        <dbReference type="Pfam" id="PF03553"/>
    </source>
</evidence>
<dbReference type="InterPro" id="IPR052180">
    <property type="entry name" value="NhaC_Na-H+_Antiporter"/>
</dbReference>
<keyword evidence="12" id="KW-1185">Reference proteome</keyword>
<feature type="transmembrane region" description="Helical" evidence="9">
    <location>
        <begin position="89"/>
        <end position="122"/>
    </location>
</feature>
<dbReference type="NCBIfam" id="TIGR00931">
    <property type="entry name" value="antiport_nhaC"/>
    <property type="match status" value="1"/>
</dbReference>
<keyword evidence="3" id="KW-0050">Antiport</keyword>
<feature type="transmembrane region" description="Helical" evidence="9">
    <location>
        <begin position="310"/>
        <end position="330"/>
    </location>
</feature>
<gene>
    <name evidence="11" type="primary">nhaC</name>
    <name evidence="11" type="ORF">L3081_01995</name>
</gene>
<dbReference type="PANTHER" id="PTHR33451:SF3">
    <property type="entry name" value="MALATE-2H(+)_NA(+)-LACTATE ANTIPORTER"/>
    <property type="match status" value="1"/>
</dbReference>
<evidence type="ECO:0000313" key="12">
    <source>
        <dbReference type="Proteomes" id="UP001139646"/>
    </source>
</evidence>
<dbReference type="PANTHER" id="PTHR33451">
    <property type="entry name" value="MALATE-2H(+)/NA(+)-LACTATE ANTIPORTER"/>
    <property type="match status" value="1"/>
</dbReference>
<evidence type="ECO:0000256" key="1">
    <source>
        <dbReference type="ARBA" id="ARBA00004651"/>
    </source>
</evidence>
<accession>A0ABS9WWQ0</accession>
<dbReference type="Proteomes" id="UP001139646">
    <property type="component" value="Unassembled WGS sequence"/>
</dbReference>
<keyword evidence="2" id="KW-0813">Transport</keyword>
<feature type="transmembrane region" description="Helical" evidence="9">
    <location>
        <begin position="425"/>
        <end position="447"/>
    </location>
</feature>
<evidence type="ECO:0000256" key="3">
    <source>
        <dbReference type="ARBA" id="ARBA00022449"/>
    </source>
</evidence>
<feature type="transmembrane region" description="Helical" evidence="9">
    <location>
        <begin position="54"/>
        <end position="77"/>
    </location>
</feature>
<protein>
    <submittedName>
        <fullName evidence="11">Na+/H+ antiporter NhaC</fullName>
    </submittedName>
</protein>
<feature type="transmembrane region" description="Helical" evidence="9">
    <location>
        <begin position="179"/>
        <end position="199"/>
    </location>
</feature>
<proteinExistence type="inferred from homology"/>
<comment type="caution">
    <text evidence="11">The sequence shown here is derived from an EMBL/GenBank/DDBJ whole genome shotgun (WGS) entry which is preliminary data.</text>
</comment>
<dbReference type="Pfam" id="PF03553">
    <property type="entry name" value="Na_H_antiporter"/>
    <property type="match status" value="1"/>
</dbReference>
<dbReference type="InterPro" id="IPR018461">
    <property type="entry name" value="Na/H_Antiport_NhaC-like_C"/>
</dbReference>
<comment type="similarity">
    <text evidence="8">Belongs to the NhaC Na(+)/H(+) (TC 2.A.35) antiporter family.</text>
</comment>
<dbReference type="InterPro" id="IPR004770">
    <property type="entry name" value="Na/H_antiport_NhaC"/>
</dbReference>
<name>A0ABS9WWQ0_9GAMM</name>
<evidence type="ECO:0000256" key="4">
    <source>
        <dbReference type="ARBA" id="ARBA00022475"/>
    </source>
</evidence>
<reference evidence="11" key="1">
    <citation type="submission" date="2022-01" db="EMBL/GenBank/DDBJ databases">
        <title>Colwellia maritima, isolated from seawater.</title>
        <authorList>
            <person name="Kristyanto S."/>
            <person name="Jung J."/>
            <person name="Jeon C.O."/>
        </authorList>
    </citation>
    <scope>NUCLEOTIDE SEQUENCE</scope>
    <source>
        <strain evidence="11">MSW7</strain>
    </source>
</reference>
<evidence type="ECO:0000256" key="7">
    <source>
        <dbReference type="ARBA" id="ARBA00023136"/>
    </source>
</evidence>
<evidence type="ECO:0000313" key="11">
    <source>
        <dbReference type="EMBL" id="MCI2282389.1"/>
    </source>
</evidence>
<dbReference type="EMBL" id="JAKKSL010000001">
    <property type="protein sequence ID" value="MCI2282389.1"/>
    <property type="molecule type" value="Genomic_DNA"/>
</dbReference>
<comment type="subcellular location">
    <subcellularLocation>
        <location evidence="1">Cell membrane</location>
        <topology evidence="1">Multi-pass membrane protein</topology>
    </subcellularLocation>
</comment>
<evidence type="ECO:0000256" key="5">
    <source>
        <dbReference type="ARBA" id="ARBA00022692"/>
    </source>
</evidence>
<keyword evidence="4" id="KW-1003">Cell membrane</keyword>
<evidence type="ECO:0000256" key="2">
    <source>
        <dbReference type="ARBA" id="ARBA00022448"/>
    </source>
</evidence>
<evidence type="ECO:0000256" key="8">
    <source>
        <dbReference type="ARBA" id="ARBA00038435"/>
    </source>
</evidence>
<feature type="transmembrane region" description="Helical" evidence="9">
    <location>
        <begin position="12"/>
        <end position="33"/>
    </location>
</feature>
<organism evidence="11 12">
    <name type="scientific">Colwellia maritima</name>
    <dbReference type="NCBI Taxonomy" id="2912588"/>
    <lineage>
        <taxon>Bacteria</taxon>
        <taxon>Pseudomonadati</taxon>
        <taxon>Pseudomonadota</taxon>
        <taxon>Gammaproteobacteria</taxon>
        <taxon>Alteromonadales</taxon>
        <taxon>Colwelliaceae</taxon>
        <taxon>Colwellia</taxon>
    </lineage>
</organism>
<feature type="domain" description="Na+/H+ antiporter NhaC-like C-terminal" evidence="10">
    <location>
        <begin position="140"/>
        <end position="447"/>
    </location>
</feature>
<keyword evidence="5 9" id="KW-0812">Transmembrane</keyword>
<keyword evidence="6 9" id="KW-1133">Transmembrane helix</keyword>